<dbReference type="GO" id="GO:0000287">
    <property type="term" value="F:magnesium ion binding"/>
    <property type="evidence" value="ECO:0007669"/>
    <property type="project" value="UniProtKB-UniRule"/>
</dbReference>
<comment type="caution">
    <text evidence="8">The sequence shown here is derived from an EMBL/GenBank/DDBJ whole genome shotgun (WGS) entry which is preliminary data.</text>
</comment>
<dbReference type="HAMAP" id="MF_00265">
    <property type="entry name" value="VapC_Nob1"/>
    <property type="match status" value="1"/>
</dbReference>
<reference evidence="8 9" key="1">
    <citation type="submission" date="2019-06" db="EMBL/GenBank/DDBJ databases">
        <title>Sequencing the genomes of 1000 actinobacteria strains.</title>
        <authorList>
            <person name="Klenk H.-P."/>
        </authorList>
    </citation>
    <scope>NUCLEOTIDE SEQUENCE [LARGE SCALE GENOMIC DNA]</scope>
    <source>
        <strain evidence="8 9">DSM 19828</strain>
    </source>
</reference>
<keyword evidence="5 6" id="KW-0460">Magnesium</keyword>
<sequence length="145" mass="16032">MSDDRPVLFDVNALVALALTSHQHHRSAHTFLASVRTWATCPVTESGLIRMLLNPVITGSQREVTEVWPILRGMRSDPRWNFLSDDSTLVEAVVSPVVLMGHRQVTDLHLVNLAASRGTVLATFDSAIHTWLAPKDRPHVVTIPA</sequence>
<dbReference type="GO" id="GO:0045926">
    <property type="term" value="P:negative regulation of growth"/>
    <property type="evidence" value="ECO:0007669"/>
    <property type="project" value="UniProtKB-ARBA"/>
</dbReference>
<keyword evidence="4 6" id="KW-0378">Hydrolase</keyword>
<dbReference type="EC" id="3.1.-.-" evidence="6"/>
<dbReference type="GO" id="GO:0004540">
    <property type="term" value="F:RNA nuclease activity"/>
    <property type="evidence" value="ECO:0007669"/>
    <property type="project" value="InterPro"/>
</dbReference>
<comment type="cofactor">
    <cofactor evidence="6">
        <name>Mg(2+)</name>
        <dbReference type="ChEBI" id="CHEBI:18420"/>
    </cofactor>
</comment>
<evidence type="ECO:0000256" key="3">
    <source>
        <dbReference type="ARBA" id="ARBA00022723"/>
    </source>
</evidence>
<proteinExistence type="inferred from homology"/>
<keyword evidence="6" id="KW-0800">Toxin</keyword>
<evidence type="ECO:0000313" key="8">
    <source>
        <dbReference type="EMBL" id="TQJ12853.1"/>
    </source>
</evidence>
<dbReference type="RefSeq" id="WP_141927157.1">
    <property type="nucleotide sequence ID" value="NZ_BAABCI010000004.1"/>
</dbReference>
<keyword evidence="2 6" id="KW-0540">Nuclease</keyword>
<dbReference type="InterPro" id="IPR022907">
    <property type="entry name" value="VapC_family"/>
</dbReference>
<dbReference type="GO" id="GO:0090729">
    <property type="term" value="F:toxin activity"/>
    <property type="evidence" value="ECO:0007669"/>
    <property type="project" value="UniProtKB-KW"/>
</dbReference>
<dbReference type="InterPro" id="IPR029060">
    <property type="entry name" value="PIN-like_dom_sf"/>
</dbReference>
<dbReference type="Proteomes" id="UP000320806">
    <property type="component" value="Unassembled WGS sequence"/>
</dbReference>
<evidence type="ECO:0000259" key="7">
    <source>
        <dbReference type="Pfam" id="PF01850"/>
    </source>
</evidence>
<accession>A0A542EBY8</accession>
<dbReference type="Pfam" id="PF01850">
    <property type="entry name" value="PIN"/>
    <property type="match status" value="1"/>
</dbReference>
<evidence type="ECO:0000256" key="6">
    <source>
        <dbReference type="HAMAP-Rule" id="MF_00265"/>
    </source>
</evidence>
<dbReference type="InterPro" id="IPR002716">
    <property type="entry name" value="PIN_dom"/>
</dbReference>
<organism evidence="8 9">
    <name type="scientific">Yimella lutea</name>
    <dbReference type="NCBI Taxonomy" id="587872"/>
    <lineage>
        <taxon>Bacteria</taxon>
        <taxon>Bacillati</taxon>
        <taxon>Actinomycetota</taxon>
        <taxon>Actinomycetes</taxon>
        <taxon>Micrococcales</taxon>
        <taxon>Dermacoccaceae</taxon>
        <taxon>Yimella</taxon>
    </lineage>
</organism>
<feature type="binding site" evidence="6">
    <location>
        <position position="107"/>
    </location>
    <ligand>
        <name>Mg(2+)</name>
        <dbReference type="ChEBI" id="CHEBI:18420"/>
    </ligand>
</feature>
<keyword evidence="3 6" id="KW-0479">Metal-binding</keyword>
<feature type="domain" description="PIN" evidence="7">
    <location>
        <begin position="7"/>
        <end position="127"/>
    </location>
</feature>
<name>A0A542EBY8_9MICO</name>
<gene>
    <name evidence="6" type="primary">vapC</name>
    <name evidence="8" type="ORF">FB459_0222</name>
</gene>
<dbReference type="GO" id="GO:0016788">
    <property type="term" value="F:hydrolase activity, acting on ester bonds"/>
    <property type="evidence" value="ECO:0007669"/>
    <property type="project" value="InterPro"/>
</dbReference>
<dbReference type="SUPFAM" id="SSF88723">
    <property type="entry name" value="PIN domain-like"/>
    <property type="match status" value="1"/>
</dbReference>
<feature type="binding site" evidence="6">
    <location>
        <position position="10"/>
    </location>
    <ligand>
        <name>Mg(2+)</name>
        <dbReference type="ChEBI" id="CHEBI:18420"/>
    </ligand>
</feature>
<dbReference type="EMBL" id="VFMO01000001">
    <property type="protein sequence ID" value="TQJ12853.1"/>
    <property type="molecule type" value="Genomic_DNA"/>
</dbReference>
<evidence type="ECO:0000256" key="2">
    <source>
        <dbReference type="ARBA" id="ARBA00022722"/>
    </source>
</evidence>
<keyword evidence="1 6" id="KW-1277">Toxin-antitoxin system</keyword>
<evidence type="ECO:0000256" key="1">
    <source>
        <dbReference type="ARBA" id="ARBA00022649"/>
    </source>
</evidence>
<dbReference type="OrthoDB" id="196567at2"/>
<keyword evidence="9" id="KW-1185">Reference proteome</keyword>
<comment type="similarity">
    <text evidence="6">Belongs to the PINc/VapC protein family.</text>
</comment>
<evidence type="ECO:0000256" key="4">
    <source>
        <dbReference type="ARBA" id="ARBA00022801"/>
    </source>
</evidence>
<protein>
    <recommendedName>
        <fullName evidence="6">Ribonuclease VapC</fullName>
        <shortName evidence="6">RNase VapC</shortName>
        <ecNumber evidence="6">3.1.-.-</ecNumber>
    </recommendedName>
    <alternativeName>
        <fullName evidence="6">Toxin VapC</fullName>
    </alternativeName>
</protein>
<dbReference type="AlphaFoldDB" id="A0A542EBY8"/>
<evidence type="ECO:0000313" key="9">
    <source>
        <dbReference type="Proteomes" id="UP000320806"/>
    </source>
</evidence>
<comment type="function">
    <text evidence="6">Toxic component of a toxin-antitoxin (TA) system. An RNase.</text>
</comment>
<dbReference type="NCBIfam" id="TIGR00028">
    <property type="entry name" value="Mtu_PIN_fam"/>
    <property type="match status" value="1"/>
</dbReference>
<dbReference type="InterPro" id="IPR006226">
    <property type="entry name" value="Mtu_PIN"/>
</dbReference>
<evidence type="ECO:0000256" key="5">
    <source>
        <dbReference type="ARBA" id="ARBA00022842"/>
    </source>
</evidence>